<keyword evidence="4" id="KW-0949">S-adenosyl-L-methionine</keyword>
<dbReference type="Gene3D" id="3.40.50.150">
    <property type="entry name" value="Vaccinia Virus protein VP39"/>
    <property type="match status" value="1"/>
</dbReference>
<dbReference type="PANTHER" id="PTHR43667">
    <property type="entry name" value="CYCLOPROPANE-FATTY-ACYL-PHOSPHOLIPID SYNTHASE"/>
    <property type="match status" value="1"/>
</dbReference>
<dbReference type="EC" id="2.1.1.79" evidence="6"/>
<protein>
    <submittedName>
        <fullName evidence="6">Cyclopropane-fatty-acyl-phospholipid synthase</fullName>
        <ecNumber evidence="6">2.1.1.79</ecNumber>
    </submittedName>
</protein>
<evidence type="ECO:0000313" key="7">
    <source>
        <dbReference type="Proteomes" id="UP001184150"/>
    </source>
</evidence>
<evidence type="ECO:0000313" key="6">
    <source>
        <dbReference type="EMBL" id="MDR6509244.1"/>
    </source>
</evidence>
<dbReference type="PANTHER" id="PTHR43667:SF1">
    <property type="entry name" value="CYCLOPROPANE-FATTY-ACYL-PHOSPHOLIPID SYNTHASE"/>
    <property type="match status" value="1"/>
</dbReference>
<gene>
    <name evidence="6" type="ORF">J2792_000084</name>
</gene>
<dbReference type="GO" id="GO:0008825">
    <property type="term" value="F:cyclopropane-fatty-acyl-phospholipid synthase activity"/>
    <property type="evidence" value="ECO:0007669"/>
    <property type="project" value="UniProtKB-EC"/>
</dbReference>
<evidence type="ECO:0000256" key="2">
    <source>
        <dbReference type="ARBA" id="ARBA00022603"/>
    </source>
</evidence>
<accession>A0ABU1MFX3</accession>
<evidence type="ECO:0000256" key="5">
    <source>
        <dbReference type="ARBA" id="ARBA00023098"/>
    </source>
</evidence>
<dbReference type="Pfam" id="PF02353">
    <property type="entry name" value="CMAS"/>
    <property type="match status" value="1"/>
</dbReference>
<dbReference type="GO" id="GO:0032259">
    <property type="term" value="P:methylation"/>
    <property type="evidence" value="ECO:0007669"/>
    <property type="project" value="UniProtKB-KW"/>
</dbReference>
<evidence type="ECO:0000256" key="4">
    <source>
        <dbReference type="ARBA" id="ARBA00022691"/>
    </source>
</evidence>
<organism evidence="6 7">
    <name type="scientific">Novosphingobium capsulatum</name>
    <dbReference type="NCBI Taxonomy" id="13688"/>
    <lineage>
        <taxon>Bacteria</taxon>
        <taxon>Pseudomonadati</taxon>
        <taxon>Pseudomonadota</taxon>
        <taxon>Alphaproteobacteria</taxon>
        <taxon>Sphingomonadales</taxon>
        <taxon>Sphingomonadaceae</taxon>
        <taxon>Novosphingobium</taxon>
    </lineage>
</organism>
<dbReference type="InterPro" id="IPR050723">
    <property type="entry name" value="CFA/CMAS"/>
</dbReference>
<dbReference type="InterPro" id="IPR003333">
    <property type="entry name" value="CMAS"/>
</dbReference>
<sequence length="441" mass="49391">MSMLILGPVLKRLIRHGTLTVIEADGRSRVFGTKEEGWPDLTLRLMDKKVPGFLARNPSLGLGEAFMDDRVRIEGGDIMDFISFVRANNPWERAGDIDNPGPLRKLWLNIVGRVDRVNARAASRRNVAHHYDLDDRLYDLFLDPLRQYSCAYWADGVTTLEEAQHAKVEHIAAKLALRPGHRVLDIGCGWGGLAIQLHKLTGASVHGITLSKEQLAYAKGWAAREGVDGQVTFSLTDYRDVADSYDRIVSVGMFEHVGVPNFGAYFQKCHDILAEDGVMLMHTIGRVGPPSVTDDFTRKYIFPGGYIPAMSETVAAIEPNRLMVTDVEVLRRHYAPTLRAWYERCVANKDKIEALFDARFYRMWLFYLSGAATAFEHADMVNFQFQLVRHRDSLPLTRDYIGTEEASLRARRLAAADVANDADGTKVFQFDANSRTSAGAG</sequence>
<comment type="similarity">
    <text evidence="1">Belongs to the CFA/CMAS family.</text>
</comment>
<dbReference type="InterPro" id="IPR029063">
    <property type="entry name" value="SAM-dependent_MTases_sf"/>
</dbReference>
<keyword evidence="2 6" id="KW-0489">Methyltransferase</keyword>
<keyword evidence="5" id="KW-0443">Lipid metabolism</keyword>
<name>A0ABU1MFX3_9SPHN</name>
<dbReference type="Proteomes" id="UP001184150">
    <property type="component" value="Unassembled WGS sequence"/>
</dbReference>
<dbReference type="EMBL" id="JAVDRD010000001">
    <property type="protein sequence ID" value="MDR6509244.1"/>
    <property type="molecule type" value="Genomic_DNA"/>
</dbReference>
<proteinExistence type="inferred from homology"/>
<reference evidence="6 7" key="1">
    <citation type="submission" date="2023-07" db="EMBL/GenBank/DDBJ databases">
        <title>Sorghum-associated microbial communities from plants grown in Nebraska, USA.</title>
        <authorList>
            <person name="Schachtman D."/>
        </authorList>
    </citation>
    <scope>NUCLEOTIDE SEQUENCE [LARGE SCALE GENOMIC DNA]</scope>
    <source>
        <strain evidence="6 7">DS1027</strain>
    </source>
</reference>
<dbReference type="CDD" id="cd02440">
    <property type="entry name" value="AdoMet_MTases"/>
    <property type="match status" value="1"/>
</dbReference>
<keyword evidence="7" id="KW-1185">Reference proteome</keyword>
<dbReference type="SUPFAM" id="SSF53335">
    <property type="entry name" value="S-adenosyl-L-methionine-dependent methyltransferases"/>
    <property type="match status" value="1"/>
</dbReference>
<keyword evidence="3 6" id="KW-0808">Transferase</keyword>
<comment type="caution">
    <text evidence="6">The sequence shown here is derived from an EMBL/GenBank/DDBJ whole genome shotgun (WGS) entry which is preliminary data.</text>
</comment>
<dbReference type="PIRSF" id="PIRSF003085">
    <property type="entry name" value="CMAS"/>
    <property type="match status" value="1"/>
</dbReference>
<evidence type="ECO:0000256" key="1">
    <source>
        <dbReference type="ARBA" id="ARBA00010815"/>
    </source>
</evidence>
<evidence type="ECO:0000256" key="3">
    <source>
        <dbReference type="ARBA" id="ARBA00022679"/>
    </source>
</evidence>